<proteinExistence type="predicted"/>
<dbReference type="GO" id="GO:0017156">
    <property type="term" value="P:calcium-ion regulated exocytosis"/>
    <property type="evidence" value="ECO:0007669"/>
    <property type="project" value="TreeGrafter"/>
</dbReference>
<dbReference type="InterPro" id="IPR035892">
    <property type="entry name" value="C2_domain_sf"/>
</dbReference>
<dbReference type="Gene3D" id="2.60.40.150">
    <property type="entry name" value="C2 domain"/>
    <property type="match status" value="1"/>
</dbReference>
<reference evidence="1 2" key="1">
    <citation type="submission" date="2018-08" db="EMBL/GenBank/DDBJ databases">
        <authorList>
            <person name="Laetsch R D."/>
            <person name="Stevens L."/>
            <person name="Kumar S."/>
            <person name="Blaxter L. M."/>
        </authorList>
    </citation>
    <scope>NUCLEOTIDE SEQUENCE [LARGE SCALE GENOMIC DNA]</scope>
</reference>
<dbReference type="GO" id="GO:0005886">
    <property type="term" value="C:plasma membrane"/>
    <property type="evidence" value="ECO:0007669"/>
    <property type="project" value="TreeGrafter"/>
</dbReference>
<keyword evidence="2" id="KW-1185">Reference proteome</keyword>
<dbReference type="GO" id="GO:0005509">
    <property type="term" value="F:calcium ion binding"/>
    <property type="evidence" value="ECO:0007669"/>
    <property type="project" value="TreeGrafter"/>
</dbReference>
<dbReference type="SUPFAM" id="SSF49562">
    <property type="entry name" value="C2 domain (Calcium/lipid-binding domain, CaLB)"/>
    <property type="match status" value="1"/>
</dbReference>
<dbReference type="Proteomes" id="UP000277928">
    <property type="component" value="Unassembled WGS sequence"/>
</dbReference>
<dbReference type="STRING" id="42156.A0A3P6SVX4"/>
<dbReference type="GO" id="GO:0005544">
    <property type="term" value="F:calcium-dependent phospholipid binding"/>
    <property type="evidence" value="ECO:0007669"/>
    <property type="project" value="TreeGrafter"/>
</dbReference>
<dbReference type="AlphaFoldDB" id="A0A3P6SVX4"/>
<sequence length="140" mass="16058">GKVLVTLRYYPISNKLIVDLIQVKDVVEGRQSYDVFLTAELLQNCKILEKYETISKRLASITYFKQTMEFNVPFALFYSKDVNLLIKAYQDTKKADKIGHFVIGPQGSSAGVQHWRRVFNVPNTSFSAWHTLTSTTSFIK</sequence>
<dbReference type="GO" id="GO:0001786">
    <property type="term" value="F:phosphatidylserine binding"/>
    <property type="evidence" value="ECO:0007669"/>
    <property type="project" value="TreeGrafter"/>
</dbReference>
<accession>A0A3P6SVX4</accession>
<feature type="non-terminal residue" evidence="1">
    <location>
        <position position="1"/>
    </location>
</feature>
<dbReference type="OrthoDB" id="270970at2759"/>
<evidence type="ECO:0008006" key="3">
    <source>
        <dbReference type="Google" id="ProtNLM"/>
    </source>
</evidence>
<dbReference type="GO" id="GO:0070382">
    <property type="term" value="C:exocytic vesicle"/>
    <property type="evidence" value="ECO:0007669"/>
    <property type="project" value="TreeGrafter"/>
</dbReference>
<dbReference type="GO" id="GO:0000149">
    <property type="term" value="F:SNARE binding"/>
    <property type="evidence" value="ECO:0007669"/>
    <property type="project" value="TreeGrafter"/>
</dbReference>
<organism evidence="1 2">
    <name type="scientific">Litomosoides sigmodontis</name>
    <name type="common">Filarial nematode worm</name>
    <dbReference type="NCBI Taxonomy" id="42156"/>
    <lineage>
        <taxon>Eukaryota</taxon>
        <taxon>Metazoa</taxon>
        <taxon>Ecdysozoa</taxon>
        <taxon>Nematoda</taxon>
        <taxon>Chromadorea</taxon>
        <taxon>Rhabditida</taxon>
        <taxon>Spirurina</taxon>
        <taxon>Spiruromorpha</taxon>
        <taxon>Filarioidea</taxon>
        <taxon>Onchocercidae</taxon>
        <taxon>Litomosoides</taxon>
    </lineage>
</organism>
<dbReference type="GO" id="GO:0030276">
    <property type="term" value="F:clathrin binding"/>
    <property type="evidence" value="ECO:0007669"/>
    <property type="project" value="TreeGrafter"/>
</dbReference>
<evidence type="ECO:0000313" key="1">
    <source>
        <dbReference type="EMBL" id="VDK79426.1"/>
    </source>
</evidence>
<evidence type="ECO:0000313" key="2">
    <source>
        <dbReference type="Proteomes" id="UP000277928"/>
    </source>
</evidence>
<name>A0A3P6SVX4_LITSI</name>
<protein>
    <recommendedName>
        <fullName evidence="3">C2 domain-containing protein</fullName>
    </recommendedName>
</protein>
<dbReference type="OMA" id="SFSAWHT"/>
<dbReference type="PANTHER" id="PTHR10024">
    <property type="entry name" value="SYNAPTOTAGMIN"/>
    <property type="match status" value="1"/>
</dbReference>
<gene>
    <name evidence="1" type="ORF">NLS_LOCUS4503</name>
</gene>
<dbReference type="EMBL" id="UYRX01000291">
    <property type="protein sequence ID" value="VDK79426.1"/>
    <property type="molecule type" value="Genomic_DNA"/>
</dbReference>